<dbReference type="Pfam" id="PF01965">
    <property type="entry name" value="DJ-1_PfpI"/>
    <property type="match status" value="1"/>
</dbReference>
<gene>
    <name evidence="6" type="ORF">GTK09_04225</name>
</gene>
<dbReference type="Proteomes" id="UP000469011">
    <property type="component" value="Unassembled WGS sequence"/>
</dbReference>
<evidence type="ECO:0000256" key="1">
    <source>
        <dbReference type="ARBA" id="ARBA00023015"/>
    </source>
</evidence>
<dbReference type="InterPro" id="IPR018060">
    <property type="entry name" value="HTH_AraC"/>
</dbReference>
<dbReference type="InterPro" id="IPR018062">
    <property type="entry name" value="HTH_AraC-typ_CS"/>
</dbReference>
<sequence length="327" mass="35288">MFGKSNQPLDVTLVVLPETSLMSLAATLDPMRGANRISGRQCYRWRVVSPDGRDPRTSCGLVVKVDGALDPAARCDVLIVLAAFNVHRHADAAFRHALLSAARNAGHLGGIEAGPWVLALCGLLDGRAATTHWEDLENFAAAFPNVRTVSDRWVMDGRVFTTGAAAPALDFLLNLIRLRQGQVLSLEVAGLYVYDGLEAGSRNQSPVALGRIAARDPRLAAAVRIMEGHVDEPLRVSEIARRVGVSRRSLEVSFERLTGSAPGAFYLSLRLAAARRLIVDTDISIAEIAVRTGFSSVSALSRSFRRQFGQPPTATRRDSVEASARPT</sequence>
<proteinExistence type="predicted"/>
<organism evidence="6 7">
    <name type="scientific">Jiella pacifica</name>
    <dbReference type="NCBI Taxonomy" id="2696469"/>
    <lineage>
        <taxon>Bacteria</taxon>
        <taxon>Pseudomonadati</taxon>
        <taxon>Pseudomonadota</taxon>
        <taxon>Alphaproteobacteria</taxon>
        <taxon>Hyphomicrobiales</taxon>
        <taxon>Aurantimonadaceae</taxon>
        <taxon>Jiella</taxon>
    </lineage>
</organism>
<feature type="region of interest" description="Disordered" evidence="4">
    <location>
        <begin position="307"/>
        <end position="327"/>
    </location>
</feature>
<evidence type="ECO:0000256" key="4">
    <source>
        <dbReference type="SAM" id="MobiDB-lite"/>
    </source>
</evidence>
<dbReference type="InterPro" id="IPR029062">
    <property type="entry name" value="Class_I_gatase-like"/>
</dbReference>
<keyword evidence="3" id="KW-0804">Transcription</keyword>
<dbReference type="SMART" id="SM00342">
    <property type="entry name" value="HTH_ARAC"/>
    <property type="match status" value="1"/>
</dbReference>
<comment type="caution">
    <text evidence="6">The sequence shown here is derived from an EMBL/GenBank/DDBJ whole genome shotgun (WGS) entry which is preliminary data.</text>
</comment>
<keyword evidence="7" id="KW-1185">Reference proteome</keyword>
<dbReference type="AlphaFoldDB" id="A0A6N9T094"/>
<evidence type="ECO:0000256" key="3">
    <source>
        <dbReference type="ARBA" id="ARBA00023163"/>
    </source>
</evidence>
<evidence type="ECO:0000256" key="2">
    <source>
        <dbReference type="ARBA" id="ARBA00023125"/>
    </source>
</evidence>
<dbReference type="Pfam" id="PF12833">
    <property type="entry name" value="HTH_18"/>
    <property type="match status" value="1"/>
</dbReference>
<dbReference type="SUPFAM" id="SSF46689">
    <property type="entry name" value="Homeodomain-like"/>
    <property type="match status" value="2"/>
</dbReference>
<accession>A0A6N9T094</accession>
<dbReference type="InterPro" id="IPR009057">
    <property type="entry name" value="Homeodomain-like_sf"/>
</dbReference>
<dbReference type="GO" id="GO:0003700">
    <property type="term" value="F:DNA-binding transcription factor activity"/>
    <property type="evidence" value="ECO:0007669"/>
    <property type="project" value="InterPro"/>
</dbReference>
<dbReference type="InterPro" id="IPR050204">
    <property type="entry name" value="AraC_XylS_family_regulators"/>
</dbReference>
<dbReference type="RefSeq" id="WP_163461234.1">
    <property type="nucleotide sequence ID" value="NZ_JAAAMG010000002.1"/>
</dbReference>
<dbReference type="GO" id="GO:0043565">
    <property type="term" value="F:sequence-specific DNA binding"/>
    <property type="evidence" value="ECO:0007669"/>
    <property type="project" value="InterPro"/>
</dbReference>
<evidence type="ECO:0000313" key="6">
    <source>
        <dbReference type="EMBL" id="NDW03625.1"/>
    </source>
</evidence>
<keyword evidence="1" id="KW-0805">Transcription regulation</keyword>
<dbReference type="Gene3D" id="3.40.50.880">
    <property type="match status" value="1"/>
</dbReference>
<name>A0A6N9T094_9HYPH</name>
<evidence type="ECO:0000259" key="5">
    <source>
        <dbReference type="PROSITE" id="PS01124"/>
    </source>
</evidence>
<dbReference type="EMBL" id="JAAAMG010000002">
    <property type="protein sequence ID" value="NDW03625.1"/>
    <property type="molecule type" value="Genomic_DNA"/>
</dbReference>
<dbReference type="PROSITE" id="PS00041">
    <property type="entry name" value="HTH_ARAC_FAMILY_1"/>
    <property type="match status" value="1"/>
</dbReference>
<dbReference type="CDD" id="cd03136">
    <property type="entry name" value="GATase1_AraC_ArgR_like"/>
    <property type="match status" value="1"/>
</dbReference>
<dbReference type="PANTHER" id="PTHR46796">
    <property type="entry name" value="HTH-TYPE TRANSCRIPTIONAL ACTIVATOR RHAS-RELATED"/>
    <property type="match status" value="1"/>
</dbReference>
<reference evidence="6 7" key="1">
    <citation type="submission" date="2020-01" db="EMBL/GenBank/DDBJ databases">
        <title>Jiella pacifica sp. nov.</title>
        <authorList>
            <person name="Xue Z."/>
            <person name="Zhu S."/>
            <person name="Chen J."/>
            <person name="Yang J."/>
        </authorList>
    </citation>
    <scope>NUCLEOTIDE SEQUENCE [LARGE SCALE GENOMIC DNA]</scope>
    <source>
        <strain evidence="6 7">40Bstr34</strain>
    </source>
</reference>
<dbReference type="Gene3D" id="1.10.10.60">
    <property type="entry name" value="Homeodomain-like"/>
    <property type="match status" value="1"/>
</dbReference>
<evidence type="ECO:0000313" key="7">
    <source>
        <dbReference type="Proteomes" id="UP000469011"/>
    </source>
</evidence>
<dbReference type="SUPFAM" id="SSF52317">
    <property type="entry name" value="Class I glutamine amidotransferase-like"/>
    <property type="match status" value="1"/>
</dbReference>
<dbReference type="InterPro" id="IPR002818">
    <property type="entry name" value="DJ-1/PfpI"/>
</dbReference>
<keyword evidence="2" id="KW-0238">DNA-binding</keyword>
<protein>
    <submittedName>
        <fullName evidence="6">Helix-turn-helix domain-containing protein</fullName>
    </submittedName>
</protein>
<feature type="domain" description="HTH araC/xylS-type" evidence="5">
    <location>
        <begin position="220"/>
        <end position="318"/>
    </location>
</feature>
<dbReference type="PROSITE" id="PS01124">
    <property type="entry name" value="HTH_ARAC_FAMILY_2"/>
    <property type="match status" value="1"/>
</dbReference>